<protein>
    <submittedName>
        <fullName evidence="2">Uncharacterized protein</fullName>
    </submittedName>
</protein>
<keyword evidence="1" id="KW-0812">Transmembrane</keyword>
<keyword evidence="3" id="KW-1185">Reference proteome</keyword>
<dbReference type="AlphaFoldDB" id="A0AAV7HJ59"/>
<feature type="transmembrane region" description="Helical" evidence="1">
    <location>
        <begin position="114"/>
        <end position="134"/>
    </location>
</feature>
<comment type="caution">
    <text evidence="2">The sequence shown here is derived from an EMBL/GenBank/DDBJ whole genome shotgun (WGS) entry which is preliminary data.</text>
</comment>
<keyword evidence="1" id="KW-0472">Membrane</keyword>
<dbReference type="Proteomes" id="UP000775213">
    <property type="component" value="Unassembled WGS sequence"/>
</dbReference>
<gene>
    <name evidence="2" type="ORF">IEQ34_003445</name>
</gene>
<keyword evidence="1" id="KW-1133">Transmembrane helix</keyword>
<evidence type="ECO:0000313" key="3">
    <source>
        <dbReference type="Proteomes" id="UP000775213"/>
    </source>
</evidence>
<reference evidence="2 3" key="1">
    <citation type="journal article" date="2021" name="Hortic Res">
        <title>Chromosome-scale assembly of the Dendrobium chrysotoxum genome enhances the understanding of orchid evolution.</title>
        <authorList>
            <person name="Zhang Y."/>
            <person name="Zhang G.Q."/>
            <person name="Zhang D."/>
            <person name="Liu X.D."/>
            <person name="Xu X.Y."/>
            <person name="Sun W.H."/>
            <person name="Yu X."/>
            <person name="Zhu X."/>
            <person name="Wang Z.W."/>
            <person name="Zhao X."/>
            <person name="Zhong W.Y."/>
            <person name="Chen H."/>
            <person name="Yin W.L."/>
            <person name="Huang T."/>
            <person name="Niu S.C."/>
            <person name="Liu Z.J."/>
        </authorList>
    </citation>
    <scope>NUCLEOTIDE SEQUENCE [LARGE SCALE GENOMIC DNA]</scope>
    <source>
        <strain evidence="2">Lindl</strain>
    </source>
</reference>
<accession>A0AAV7HJ59</accession>
<evidence type="ECO:0000256" key="1">
    <source>
        <dbReference type="SAM" id="Phobius"/>
    </source>
</evidence>
<dbReference type="EMBL" id="JAGFBR010000004">
    <property type="protein sequence ID" value="KAH0468412.1"/>
    <property type="molecule type" value="Genomic_DNA"/>
</dbReference>
<name>A0AAV7HJ59_DENCH</name>
<evidence type="ECO:0000313" key="2">
    <source>
        <dbReference type="EMBL" id="KAH0468412.1"/>
    </source>
</evidence>
<proteinExistence type="predicted"/>
<sequence>MGPRCGAYNEASNHLKISFSAFVSSRQTAYTRFLKRGGKGTRCDTYDEAGRPYARFLKRGGDDLKYPLAGKQLLFSCNRHRSVPRFHRPVILHVPKVLAEIAGIPGWNSASDRLGLVFILSFFWWMHSSISSLGSFGSKYFSFYVFLELRATTHCGLMALWILEKEIETLAASFKFVLVGKFNTKKPILNLIYNFFFFELNLFGKFCHVFCCKFYYVYSCYMKLVKLSSDFDISTESAII</sequence>
<organism evidence="2 3">
    <name type="scientific">Dendrobium chrysotoxum</name>
    <name type="common">Orchid</name>
    <dbReference type="NCBI Taxonomy" id="161865"/>
    <lineage>
        <taxon>Eukaryota</taxon>
        <taxon>Viridiplantae</taxon>
        <taxon>Streptophyta</taxon>
        <taxon>Embryophyta</taxon>
        <taxon>Tracheophyta</taxon>
        <taxon>Spermatophyta</taxon>
        <taxon>Magnoliopsida</taxon>
        <taxon>Liliopsida</taxon>
        <taxon>Asparagales</taxon>
        <taxon>Orchidaceae</taxon>
        <taxon>Epidendroideae</taxon>
        <taxon>Malaxideae</taxon>
        <taxon>Dendrobiinae</taxon>
        <taxon>Dendrobium</taxon>
    </lineage>
</organism>